<feature type="compositionally biased region" description="Basic and acidic residues" evidence="1">
    <location>
        <begin position="356"/>
        <end position="384"/>
    </location>
</feature>
<feature type="region of interest" description="Disordered" evidence="1">
    <location>
        <begin position="332"/>
        <end position="384"/>
    </location>
</feature>
<name>A0AAD6TK50_9AGAR</name>
<comment type="caution">
    <text evidence="2">The sequence shown here is derived from an EMBL/GenBank/DDBJ whole genome shotgun (WGS) entry which is preliminary data.</text>
</comment>
<feature type="region of interest" description="Disordered" evidence="1">
    <location>
        <begin position="184"/>
        <end position="269"/>
    </location>
</feature>
<dbReference type="EMBL" id="JARJCM010000001">
    <property type="protein sequence ID" value="KAJ7047864.1"/>
    <property type="molecule type" value="Genomic_DNA"/>
</dbReference>
<feature type="compositionally biased region" description="Polar residues" evidence="1">
    <location>
        <begin position="218"/>
        <end position="243"/>
    </location>
</feature>
<keyword evidence="3" id="KW-1185">Reference proteome</keyword>
<protein>
    <submittedName>
        <fullName evidence="2">Uncharacterized protein</fullName>
    </submittedName>
</protein>
<evidence type="ECO:0000313" key="2">
    <source>
        <dbReference type="EMBL" id="KAJ7047864.1"/>
    </source>
</evidence>
<feature type="compositionally biased region" description="Polar residues" evidence="1">
    <location>
        <begin position="189"/>
        <end position="209"/>
    </location>
</feature>
<evidence type="ECO:0000313" key="3">
    <source>
        <dbReference type="Proteomes" id="UP001218188"/>
    </source>
</evidence>
<reference evidence="2" key="1">
    <citation type="submission" date="2023-03" db="EMBL/GenBank/DDBJ databases">
        <title>Massive genome expansion in bonnet fungi (Mycena s.s.) driven by repeated elements and novel gene families across ecological guilds.</title>
        <authorList>
            <consortium name="Lawrence Berkeley National Laboratory"/>
            <person name="Harder C.B."/>
            <person name="Miyauchi S."/>
            <person name="Viragh M."/>
            <person name="Kuo A."/>
            <person name="Thoen E."/>
            <person name="Andreopoulos B."/>
            <person name="Lu D."/>
            <person name="Skrede I."/>
            <person name="Drula E."/>
            <person name="Henrissat B."/>
            <person name="Morin E."/>
            <person name="Kohler A."/>
            <person name="Barry K."/>
            <person name="LaButti K."/>
            <person name="Morin E."/>
            <person name="Salamov A."/>
            <person name="Lipzen A."/>
            <person name="Mereny Z."/>
            <person name="Hegedus B."/>
            <person name="Baldrian P."/>
            <person name="Stursova M."/>
            <person name="Weitz H."/>
            <person name="Taylor A."/>
            <person name="Grigoriev I.V."/>
            <person name="Nagy L.G."/>
            <person name="Martin F."/>
            <person name="Kauserud H."/>
        </authorList>
    </citation>
    <scope>NUCLEOTIDE SEQUENCE</scope>
    <source>
        <strain evidence="2">CBHHK200</strain>
    </source>
</reference>
<dbReference type="AlphaFoldDB" id="A0AAD6TK50"/>
<sequence length="384" mass="41926">MSPPPSTPSHPRRILAFSPCTEFHPPSPLPSWYTSRSSVPLPPCPRSLDSFATAVCVVHLLLLTLLRSSSRLVWIAKVPPASSLNTSLLKTIGPPSSLFAVVAAVDIFKTVRSRPQRDTVKPSSLPRPQARCSRPSARQARPFVVFKTSKLAQDLSGILSSRSSPQAPKAQVVPALKSFKPSRVVQALKSPSSPHVQATSSPQHSSRPQWETARPRATSPQAAVSPKTSVGNCSTFETQQVLNIPQGRRRPTSRPQDLSSAVVKASSRRHRRRLRARVIFKTIKLAQDLGGTVKPLKFQGLQENQALNFQDASESRPLWETAQESRRVKTFKTRASSPQAVAAPNASVGNCSRLKAPQDLKMRDPARKPADVKTPQDLKVKDTG</sequence>
<proteinExistence type="predicted"/>
<organism evidence="2 3">
    <name type="scientific">Mycena alexandri</name>
    <dbReference type="NCBI Taxonomy" id="1745969"/>
    <lineage>
        <taxon>Eukaryota</taxon>
        <taxon>Fungi</taxon>
        <taxon>Dikarya</taxon>
        <taxon>Basidiomycota</taxon>
        <taxon>Agaricomycotina</taxon>
        <taxon>Agaricomycetes</taxon>
        <taxon>Agaricomycetidae</taxon>
        <taxon>Agaricales</taxon>
        <taxon>Marasmiineae</taxon>
        <taxon>Mycenaceae</taxon>
        <taxon>Mycena</taxon>
    </lineage>
</organism>
<gene>
    <name evidence="2" type="ORF">C8F04DRAFT_1226759</name>
</gene>
<dbReference type="Proteomes" id="UP001218188">
    <property type="component" value="Unassembled WGS sequence"/>
</dbReference>
<evidence type="ECO:0000256" key="1">
    <source>
        <dbReference type="SAM" id="MobiDB-lite"/>
    </source>
</evidence>
<feature type="region of interest" description="Disordered" evidence="1">
    <location>
        <begin position="113"/>
        <end position="138"/>
    </location>
</feature>
<accession>A0AAD6TK50</accession>